<comment type="caution">
    <text evidence="8">The sequence shown here is derived from an EMBL/GenBank/DDBJ whole genome shotgun (WGS) entry which is preliminary data.</text>
</comment>
<dbReference type="Pfam" id="PF03015">
    <property type="entry name" value="Sterile"/>
    <property type="match status" value="1"/>
</dbReference>
<accession>A0AAN8W685</accession>
<evidence type="ECO:0000256" key="1">
    <source>
        <dbReference type="ARBA" id="ARBA00005928"/>
    </source>
</evidence>
<dbReference type="GO" id="GO:0010345">
    <property type="term" value="P:suberin biosynthetic process"/>
    <property type="evidence" value="ECO:0007669"/>
    <property type="project" value="TreeGrafter"/>
</dbReference>
<feature type="non-terminal residue" evidence="8">
    <location>
        <position position="1"/>
    </location>
</feature>
<dbReference type="InterPro" id="IPR033640">
    <property type="entry name" value="FAR_C"/>
</dbReference>
<evidence type="ECO:0000259" key="6">
    <source>
        <dbReference type="Pfam" id="PF03015"/>
    </source>
</evidence>
<feature type="domain" description="Thioester reductase (TE)" evidence="7">
    <location>
        <begin position="115"/>
        <end position="274"/>
    </location>
</feature>
<dbReference type="GO" id="GO:0102965">
    <property type="term" value="F:alcohol-forming long-chain fatty acyl-CoA reductase activity"/>
    <property type="evidence" value="ECO:0007669"/>
    <property type="project" value="UniProtKB-EC"/>
</dbReference>
<sequence length="452" mass="51677">SPLHLEQKHKPSPKRDLDTTGRAKDWAAQDFSCCVQIMNSELFKCIKQIQGSSYEDFMLRRLVPVVGNICEPNLGMHNDVAMEIAREVDVIISSAANTTFDERLFYENLFSYLHSYVNGKRQGNVMEKPLYEGETIAKEKFLYSKNSVPSNLDVDAEIRICSTSKFVSEDNEQTQAMKEMGIKRAKMYGWQNTYEFTKAMGEMIINSEREDVPVVILRPSIIQSTFQDPFPGWIEGNRMADPLILNYGRGLLPAFVGNAKTLIDVIPVDMVVNALIAAIAKHGIARKPGIKVYHVASSLVNPLEFGDMFNYSGEYFNSSPTVELNGRRKRGIDKMKFIGTVEEFSKYIWAETSQEMGLIGDNNILDAKGFERLQIKCRKRVNHALHLAKIYEPYMFYGAWFDNGNIQKLMEGMSEEERQSFKFDVECVDWKHYITKIHVPGLKKHVKKQRDA</sequence>
<evidence type="ECO:0000256" key="5">
    <source>
        <dbReference type="SAM" id="MobiDB-lite"/>
    </source>
</evidence>
<dbReference type="CDD" id="cd09071">
    <property type="entry name" value="FAR_C"/>
    <property type="match status" value="1"/>
</dbReference>
<evidence type="ECO:0000259" key="7">
    <source>
        <dbReference type="Pfam" id="PF07993"/>
    </source>
</evidence>
<dbReference type="PANTHER" id="PTHR11011:SF45">
    <property type="entry name" value="FATTY ACYL-COA REDUCTASE CG8306-RELATED"/>
    <property type="match status" value="1"/>
</dbReference>
<feature type="domain" description="Fatty acyl-CoA reductase C-terminal" evidence="6">
    <location>
        <begin position="379"/>
        <end position="448"/>
    </location>
</feature>
<protein>
    <recommendedName>
        <fullName evidence="4">Fatty acyl-CoA reductase</fullName>
        <ecNumber evidence="4">1.2.1.84</ecNumber>
    </recommendedName>
</protein>
<evidence type="ECO:0000256" key="4">
    <source>
        <dbReference type="RuleBase" id="RU363097"/>
    </source>
</evidence>
<dbReference type="Pfam" id="PF07993">
    <property type="entry name" value="NAD_binding_4"/>
    <property type="match status" value="2"/>
</dbReference>
<dbReference type="AlphaFoldDB" id="A0AAN8W685"/>
<comment type="similarity">
    <text evidence="1 4">Belongs to the fatty acyl-CoA reductase family.</text>
</comment>
<organism evidence="8 9">
    <name type="scientific">Dillenia turbinata</name>
    <dbReference type="NCBI Taxonomy" id="194707"/>
    <lineage>
        <taxon>Eukaryota</taxon>
        <taxon>Viridiplantae</taxon>
        <taxon>Streptophyta</taxon>
        <taxon>Embryophyta</taxon>
        <taxon>Tracheophyta</taxon>
        <taxon>Spermatophyta</taxon>
        <taxon>Magnoliopsida</taxon>
        <taxon>eudicotyledons</taxon>
        <taxon>Gunneridae</taxon>
        <taxon>Pentapetalae</taxon>
        <taxon>Dilleniales</taxon>
        <taxon>Dilleniaceae</taxon>
        <taxon>Dillenia</taxon>
    </lineage>
</organism>
<evidence type="ECO:0000256" key="3">
    <source>
        <dbReference type="ARBA" id="ARBA00023098"/>
    </source>
</evidence>
<comment type="catalytic activity">
    <reaction evidence="4">
        <text>a long-chain fatty acyl-CoA + 2 NADPH + 2 H(+) = a long-chain primary fatty alcohol + 2 NADP(+) + CoA</text>
        <dbReference type="Rhea" id="RHEA:52716"/>
        <dbReference type="ChEBI" id="CHEBI:15378"/>
        <dbReference type="ChEBI" id="CHEBI:57287"/>
        <dbReference type="ChEBI" id="CHEBI:57783"/>
        <dbReference type="ChEBI" id="CHEBI:58349"/>
        <dbReference type="ChEBI" id="CHEBI:77396"/>
        <dbReference type="ChEBI" id="CHEBI:83139"/>
        <dbReference type="EC" id="1.2.1.84"/>
    </reaction>
</comment>
<keyword evidence="9" id="KW-1185">Reference proteome</keyword>
<dbReference type="SUPFAM" id="SSF51735">
    <property type="entry name" value="NAD(P)-binding Rossmann-fold domains"/>
    <property type="match status" value="1"/>
</dbReference>
<feature type="domain" description="Thioester reductase (TE)" evidence="7">
    <location>
        <begin position="37"/>
        <end position="104"/>
    </location>
</feature>
<dbReference type="Gene3D" id="3.40.50.720">
    <property type="entry name" value="NAD(P)-binding Rossmann-like Domain"/>
    <property type="match status" value="1"/>
</dbReference>
<reference evidence="8 9" key="1">
    <citation type="submission" date="2023-12" db="EMBL/GenBank/DDBJ databases">
        <title>A high-quality genome assembly for Dillenia turbinata (Dilleniales).</title>
        <authorList>
            <person name="Chanderbali A."/>
        </authorList>
    </citation>
    <scope>NUCLEOTIDE SEQUENCE [LARGE SCALE GENOMIC DNA]</scope>
    <source>
        <strain evidence="8">LSX21</strain>
        <tissue evidence="8">Leaf</tissue>
    </source>
</reference>
<proteinExistence type="inferred from homology"/>
<dbReference type="EC" id="1.2.1.84" evidence="4"/>
<dbReference type="GO" id="GO:0035336">
    <property type="term" value="P:long-chain fatty-acyl-CoA metabolic process"/>
    <property type="evidence" value="ECO:0007669"/>
    <property type="project" value="TreeGrafter"/>
</dbReference>
<dbReference type="InterPro" id="IPR013120">
    <property type="entry name" value="FAR_NAD-bd"/>
</dbReference>
<dbReference type="PANTHER" id="PTHR11011">
    <property type="entry name" value="MALE STERILITY PROTEIN 2-RELATED"/>
    <property type="match status" value="1"/>
</dbReference>
<name>A0AAN8W685_9MAGN</name>
<keyword evidence="4" id="KW-0521">NADP</keyword>
<keyword evidence="2 4" id="KW-0444">Lipid biosynthesis</keyword>
<feature type="region of interest" description="Disordered" evidence="5">
    <location>
        <begin position="1"/>
        <end position="21"/>
    </location>
</feature>
<dbReference type="InterPro" id="IPR026055">
    <property type="entry name" value="FAR"/>
</dbReference>
<evidence type="ECO:0000313" key="8">
    <source>
        <dbReference type="EMBL" id="KAK6943999.1"/>
    </source>
</evidence>
<keyword evidence="3 4" id="KW-0443">Lipid metabolism</keyword>
<gene>
    <name evidence="8" type="ORF">RJ641_025101</name>
</gene>
<evidence type="ECO:0000313" key="9">
    <source>
        <dbReference type="Proteomes" id="UP001370490"/>
    </source>
</evidence>
<dbReference type="GO" id="GO:0080019">
    <property type="term" value="F:alcohol-forming very long-chain fatty acyl-CoA reductase activity"/>
    <property type="evidence" value="ECO:0007669"/>
    <property type="project" value="InterPro"/>
</dbReference>
<dbReference type="InterPro" id="IPR036291">
    <property type="entry name" value="NAD(P)-bd_dom_sf"/>
</dbReference>
<dbReference type="Proteomes" id="UP001370490">
    <property type="component" value="Unassembled WGS sequence"/>
</dbReference>
<dbReference type="EMBL" id="JBAMMX010000003">
    <property type="protein sequence ID" value="KAK6943999.1"/>
    <property type="molecule type" value="Genomic_DNA"/>
</dbReference>
<comment type="function">
    <text evidence="4">Catalyzes the reduction of fatty acyl-CoA to fatty alcohols.</text>
</comment>
<keyword evidence="4" id="KW-0560">Oxidoreductase</keyword>
<evidence type="ECO:0000256" key="2">
    <source>
        <dbReference type="ARBA" id="ARBA00022516"/>
    </source>
</evidence>